<gene>
    <name evidence="1" type="primary">SYNE2.3</name>
    <name evidence="1" type="ORF">GBF38_021832</name>
</gene>
<evidence type="ECO:0000313" key="2">
    <source>
        <dbReference type="Proteomes" id="UP000805704"/>
    </source>
</evidence>
<name>A0ACB7FGA9_NIBAL</name>
<comment type="caution">
    <text evidence="1">The sequence shown here is derived from an EMBL/GenBank/DDBJ whole genome shotgun (WGS) entry which is preliminary data.</text>
</comment>
<reference evidence="1" key="1">
    <citation type="submission" date="2020-04" db="EMBL/GenBank/DDBJ databases">
        <title>A chromosome-scale assembly and high-density genetic map of the yellow drum (Nibea albiflora) genome.</title>
        <authorList>
            <person name="Xu D."/>
            <person name="Zhang W."/>
            <person name="Chen R."/>
            <person name="Tan P."/>
            <person name="Wang L."/>
            <person name="Song H."/>
            <person name="Tian L."/>
            <person name="Zhu Q."/>
            <person name="Wang B."/>
        </authorList>
    </citation>
    <scope>NUCLEOTIDE SEQUENCE</scope>
    <source>
        <strain evidence="1">ZJHYS-2018</strain>
    </source>
</reference>
<evidence type="ECO:0000313" key="1">
    <source>
        <dbReference type="EMBL" id="KAG8013457.1"/>
    </source>
</evidence>
<organism evidence="1 2">
    <name type="scientific">Nibea albiflora</name>
    <name type="common">Yellow drum</name>
    <name type="synonym">Corvina albiflora</name>
    <dbReference type="NCBI Taxonomy" id="240163"/>
    <lineage>
        <taxon>Eukaryota</taxon>
        <taxon>Metazoa</taxon>
        <taxon>Chordata</taxon>
        <taxon>Craniata</taxon>
        <taxon>Vertebrata</taxon>
        <taxon>Euteleostomi</taxon>
        <taxon>Actinopterygii</taxon>
        <taxon>Neopterygii</taxon>
        <taxon>Teleostei</taxon>
        <taxon>Neoteleostei</taxon>
        <taxon>Acanthomorphata</taxon>
        <taxon>Eupercaria</taxon>
        <taxon>Sciaenidae</taxon>
        <taxon>Nibea</taxon>
    </lineage>
</organism>
<dbReference type="EMBL" id="CM024799">
    <property type="protein sequence ID" value="KAG8013457.1"/>
    <property type="molecule type" value="Genomic_DNA"/>
</dbReference>
<keyword evidence="2" id="KW-1185">Reference proteome</keyword>
<sequence>MGLRKRTLLGELRNLKDAIEMQGLKEPTMPAVQHRLRALSDLEGPLQVQHAELQNLRELQEKQGGGENLFEEVETEWRETQRAFSDRKRQCNALLELLKKFQSCRGHLSNTMQRAEQAISDQASYMGKDNLQRSIAKVTEKTDAYMDNLRVGLELWEKQLIVGAEVDSWAGSKLAMFAESHPFHNEQQVLDMRDEIHANEENIEHFHKKSLEIQEMLQGQEAPLELQVMETQLRKRMQQVKELFTDCTDVFEELVAVKTHLAEKIEECQSAVESIQCSLSKVDASQPKIEAQIQDLCDDLEAQEEQAEAVLKEVGLISSVASPQVLEALSVDCSRLREAISRTKDMIHLKREERDKGLLKVIQDERQSFGGWFQDLQLSVNECFENPESRTDVETSLQRLIVPPQQLSEFNDWLKEQQDEVDTFKSHCHNRQKQMESLLGDLNSLQRQHDSFRDWLQTKEKQSVESDRVKLLLKDLQDESGRVDTLSEVLASVRRQGVRAESLLKDGDNLIQRYRNLEARLQKQADAQSALEGEFDKLNAQAESTRTWITTLLQPLTSHSTDTKTEEMKHKAQAVLSSRPEGDAKVNNLRTQSESLCEQEDLEEARKKEIQRSVRETEEQWRTAVQTAEQALNKAESQALLDKDLDAFRTQYEKVQSWIREQEQNLQSLGGCMQAEEKRQVAQANLSSKPDGESRLRNLKEQCQRLCENQSLDESTRRELQDSVRHTEEQWKKVLQAAEEALNKAETDATIGRDYEDFKTNSESAQSWIKEQKQRLLSHGSREQVEERLQAAQAELRALSDDFDIQSKDTQSWIRDQQQKLQSVGIHMPPEERSDMAQTIMSSKPDGDCKVNNLRRRGQTLCDHPDADEGSKVHVQQAVRETEEQWRVVLQAAKQVEAAAGTVISEAAERRRMELREFDAHQQETGSWFTDLQRRVDSLSSQTRAEDRLPSAQAIMSSKPDGDSKLQELKRRGQSLCGQDLEEHRKQELQQKTILSCKPEGDSKLTELRRQSQSLSDQEGLDENVKREAQQTVKDSEAQAFRTQAGITETWVKELQQQAESKGSGTQGSQAQLEDRLNTAKAILSSKSNGEAQVMGLKTRAQSLCEQKDLEGDKKLEVQQALRDTEQQWRKVLRDAEDTQRQLRGLVERLVSCHCQRGHAAARLCDLQKQISSLPRVFPWPGLGERRQTVEQARTLLDQTTALAPVLSDVRTQTAELFEITQDQSWSDPSWAAKEASIPALLKELTDAVTNLEQGVVTERQCTQLVEQHEAAQDWLREHVKGLGAPPADRQGLHSAVNTLKALLQTVDREQKEMKELDSARDSLLSLCTPGGRDALTLEISHLHDLCTTSEQEVKERLGACETRLAELDSQLARRAQGLKERGAALQWELRSLDQALSYSEPQNNVAQLQQHWHSLQNCEKSLEDLGVKVHDLYREVKATPATDELPTEIITAVESLQQQHDR</sequence>
<dbReference type="Proteomes" id="UP000805704">
    <property type="component" value="Chromosome 11"/>
</dbReference>
<accession>A0ACB7FGA9</accession>
<proteinExistence type="predicted"/>
<protein>
    <submittedName>
        <fullName evidence="1">Nesprin-2</fullName>
    </submittedName>
</protein>